<comment type="subcellular location">
    <subcellularLocation>
        <location evidence="1">Cell membrane</location>
        <topology evidence="1">Multi-pass membrane protein</topology>
    </subcellularLocation>
</comment>
<dbReference type="Pfam" id="PF00664">
    <property type="entry name" value="ABC_membrane"/>
    <property type="match status" value="1"/>
</dbReference>
<accession>A0ABS1T7W3</accession>
<name>A0ABS1T7W3_9GAMM</name>
<keyword evidence="5 8" id="KW-1133">Transmembrane helix</keyword>
<evidence type="ECO:0000256" key="1">
    <source>
        <dbReference type="ARBA" id="ARBA00004651"/>
    </source>
</evidence>
<keyword evidence="2 8" id="KW-0812">Transmembrane</keyword>
<evidence type="ECO:0000256" key="6">
    <source>
        <dbReference type="ARBA" id="ARBA00023136"/>
    </source>
</evidence>
<feature type="domain" description="ABC transporter" evidence="9">
    <location>
        <begin position="472"/>
        <end position="708"/>
    </location>
</feature>
<dbReference type="Gene3D" id="3.40.50.300">
    <property type="entry name" value="P-loop containing nucleotide triphosphate hydrolases"/>
    <property type="match status" value="1"/>
</dbReference>
<evidence type="ECO:0000259" key="9">
    <source>
        <dbReference type="PROSITE" id="PS50893"/>
    </source>
</evidence>
<evidence type="ECO:0000313" key="11">
    <source>
        <dbReference type="EMBL" id="MBL4915561.1"/>
    </source>
</evidence>
<feature type="transmembrane region" description="Helical" evidence="8">
    <location>
        <begin position="196"/>
        <end position="215"/>
    </location>
</feature>
<keyword evidence="6 8" id="KW-0472">Membrane</keyword>
<feature type="transmembrane region" description="Helical" evidence="8">
    <location>
        <begin position="162"/>
        <end position="184"/>
    </location>
</feature>
<dbReference type="GO" id="GO:0005524">
    <property type="term" value="F:ATP binding"/>
    <property type="evidence" value="ECO:0007669"/>
    <property type="project" value="UniProtKB-KW"/>
</dbReference>
<evidence type="ECO:0000256" key="7">
    <source>
        <dbReference type="SAM" id="MobiDB-lite"/>
    </source>
</evidence>
<protein>
    <submittedName>
        <fullName evidence="11">ATP-binding cassette domain-containing protein</fullName>
    </submittedName>
</protein>
<dbReference type="Proteomes" id="UP000604898">
    <property type="component" value="Unassembled WGS sequence"/>
</dbReference>
<feature type="transmembrane region" description="Helical" evidence="8">
    <location>
        <begin position="377"/>
        <end position="403"/>
    </location>
</feature>
<evidence type="ECO:0000313" key="12">
    <source>
        <dbReference type="Proteomes" id="UP000604898"/>
    </source>
</evidence>
<dbReference type="PROSITE" id="PS50893">
    <property type="entry name" value="ABC_TRANSPORTER_2"/>
    <property type="match status" value="1"/>
</dbReference>
<comment type="caution">
    <text evidence="11">The sequence shown here is derived from an EMBL/GenBank/DDBJ whole genome shotgun (WGS) entry which is preliminary data.</text>
</comment>
<evidence type="ECO:0000256" key="4">
    <source>
        <dbReference type="ARBA" id="ARBA00022840"/>
    </source>
</evidence>
<dbReference type="PROSITE" id="PS50929">
    <property type="entry name" value="ABC_TM1F"/>
    <property type="match status" value="1"/>
</dbReference>
<dbReference type="Gene3D" id="1.20.1560.10">
    <property type="entry name" value="ABC transporter type 1, transmembrane domain"/>
    <property type="match status" value="1"/>
</dbReference>
<dbReference type="SUPFAM" id="SSF90123">
    <property type="entry name" value="ABC transporter transmembrane region"/>
    <property type="match status" value="1"/>
</dbReference>
<dbReference type="InterPro" id="IPR003593">
    <property type="entry name" value="AAA+_ATPase"/>
</dbReference>
<keyword evidence="3" id="KW-0547">Nucleotide-binding</keyword>
<dbReference type="EMBL" id="JAESVD010000019">
    <property type="protein sequence ID" value="MBL4915561.1"/>
    <property type="molecule type" value="Genomic_DNA"/>
</dbReference>
<evidence type="ECO:0000256" key="2">
    <source>
        <dbReference type="ARBA" id="ARBA00022692"/>
    </source>
</evidence>
<evidence type="ECO:0000256" key="5">
    <source>
        <dbReference type="ARBA" id="ARBA00022989"/>
    </source>
</evidence>
<dbReference type="InterPro" id="IPR003439">
    <property type="entry name" value="ABC_transporter-like_ATP-bd"/>
</dbReference>
<dbReference type="InterPro" id="IPR011527">
    <property type="entry name" value="ABC1_TM_dom"/>
</dbReference>
<dbReference type="PANTHER" id="PTHR43394">
    <property type="entry name" value="ATP-DEPENDENT PERMEASE MDL1, MITOCHONDRIAL"/>
    <property type="match status" value="1"/>
</dbReference>
<feature type="domain" description="ABC transmembrane type-1" evidence="10">
    <location>
        <begin position="165"/>
        <end position="438"/>
    </location>
</feature>
<proteinExistence type="predicted"/>
<evidence type="ECO:0000256" key="8">
    <source>
        <dbReference type="SAM" id="Phobius"/>
    </source>
</evidence>
<feature type="transmembrane region" description="Helical" evidence="8">
    <location>
        <begin position="285"/>
        <end position="312"/>
    </location>
</feature>
<dbReference type="Pfam" id="PF00005">
    <property type="entry name" value="ABC_tran"/>
    <property type="match status" value="1"/>
</dbReference>
<keyword evidence="4 11" id="KW-0067">ATP-binding</keyword>
<organism evidence="11 12">
    <name type="scientific">Shewanella schlegeliana</name>
    <dbReference type="NCBI Taxonomy" id="190308"/>
    <lineage>
        <taxon>Bacteria</taxon>
        <taxon>Pseudomonadati</taxon>
        <taxon>Pseudomonadota</taxon>
        <taxon>Gammaproteobacteria</taxon>
        <taxon>Alteromonadales</taxon>
        <taxon>Shewanellaceae</taxon>
        <taxon>Shewanella</taxon>
    </lineage>
</organism>
<dbReference type="InterPro" id="IPR036640">
    <property type="entry name" value="ABC1_TM_sf"/>
</dbReference>
<dbReference type="PANTHER" id="PTHR43394:SF1">
    <property type="entry name" value="ATP-BINDING CASSETTE SUB-FAMILY B MEMBER 10, MITOCHONDRIAL"/>
    <property type="match status" value="1"/>
</dbReference>
<dbReference type="SUPFAM" id="SSF52540">
    <property type="entry name" value="P-loop containing nucleoside triphosphate hydrolases"/>
    <property type="match status" value="1"/>
</dbReference>
<reference evidence="11 12" key="1">
    <citation type="submission" date="2021-01" db="EMBL/GenBank/DDBJ databases">
        <title>Genome sequence of Shewanella schlegeliana JCM 11561.</title>
        <authorList>
            <person name="Zhang H."/>
            <person name="Li C."/>
        </authorList>
    </citation>
    <scope>NUCLEOTIDE SEQUENCE [LARGE SCALE GENOMIC DNA]</scope>
    <source>
        <strain evidence="11 12">JCM 11561</strain>
    </source>
</reference>
<feature type="region of interest" description="Disordered" evidence="7">
    <location>
        <begin position="692"/>
        <end position="711"/>
    </location>
</feature>
<dbReference type="RefSeq" id="WP_202723817.1">
    <property type="nucleotide sequence ID" value="NZ_BPEX01000038.1"/>
</dbReference>
<dbReference type="CDD" id="cd03228">
    <property type="entry name" value="ABCC_MRP_Like"/>
    <property type="match status" value="1"/>
</dbReference>
<gene>
    <name evidence="11" type="ORF">JMA39_20925</name>
</gene>
<evidence type="ECO:0000259" key="10">
    <source>
        <dbReference type="PROSITE" id="PS50929"/>
    </source>
</evidence>
<dbReference type="InterPro" id="IPR027417">
    <property type="entry name" value="P-loop_NTPase"/>
</dbReference>
<dbReference type="InterPro" id="IPR039421">
    <property type="entry name" value="Type_1_exporter"/>
</dbReference>
<feature type="compositionally biased region" description="Polar residues" evidence="7">
    <location>
        <begin position="694"/>
        <end position="711"/>
    </location>
</feature>
<evidence type="ECO:0000256" key="3">
    <source>
        <dbReference type="ARBA" id="ARBA00022741"/>
    </source>
</evidence>
<keyword evidence="12" id="KW-1185">Reference proteome</keyword>
<dbReference type="SMART" id="SM00382">
    <property type="entry name" value="AAA"/>
    <property type="match status" value="1"/>
</dbReference>
<sequence length="711" mass="77195">MTNTANIHPLSDSETHPHNQATVGAELKPLLIALLQQLGLFAQATNLQNDANDSDIDTAQLASLLTKHHIGFSVVKHHKQAILQSIHPFIVVPKEAEAFIVQRRNEALESFDRACGQWRAIKFEDIPESSHLFVIESLPSSKQNIRAFSAHLAKRTKWYRPVFWLSLLSSITGLAVPLFTMAVYDKVIGGQAPNVLPSIALGAALALAVLIASRLTRANVLASTSNRFARDLSNLTFRRLLSMPLMVLSRVGISNHMARMRNAEKVRTLLSGPGGAGLVDLPFTLIAFVTIALLSGWLVIVPIVMLLLFYLVMKAVNKYAQSASPTISSDYQNSINELAKNLLQLKSSGETDGWNTKFARQCKENCRQNFLYAKRNGLNAAIAHAMSLLTALVTVFTGIFLVLNQSISPGALIACVMLIWRITGPAQLAFSSSQKFSMMDSAIKQFDRFMQAGTENSELRLDTPITECPPAISFQHVTLRYSADTEPALSGVSAEIEPGENVAIIGPNACGKTSLLLAATGVVEAQAGYVTVNNKNLKQYDPEAFRQWAAFCPAEPDLFPGSLAENLRIAKPDASDDELIQALHAAGGDSLFNALNNDLNINLFNRGHTLLSAVEGSYISLARALLKQSTLVILDEPIANRNPAAKAALLNTFNTLKGKATVLFTSHDQELIQQADKVIILDKGAVVYAGPIPDQSQNKAATDSEENTQNG</sequence>